<protein>
    <recommendedName>
        <fullName evidence="5">Opine dehydrogenase domain-containing protein</fullName>
    </recommendedName>
</protein>
<dbReference type="Pfam" id="PF02558">
    <property type="entry name" value="ApbA"/>
    <property type="match status" value="1"/>
</dbReference>
<dbReference type="SUPFAM" id="SSF48179">
    <property type="entry name" value="6-phosphogluconate dehydrogenase C-terminal domain-like"/>
    <property type="match status" value="1"/>
</dbReference>
<dbReference type="InterPro" id="IPR003421">
    <property type="entry name" value="Opine_DH"/>
</dbReference>
<gene>
    <name evidence="3" type="ORF">XA68_10372</name>
</gene>
<comment type="caution">
    <text evidence="3">The sequence shown here is derived from an EMBL/GenBank/DDBJ whole genome shotgun (WGS) entry which is preliminary data.</text>
</comment>
<dbReference type="AlphaFoldDB" id="A0A2A9PHE4"/>
<dbReference type="InterPro" id="IPR013332">
    <property type="entry name" value="KPR_N"/>
</dbReference>
<feature type="domain" description="Ketopantoate reductase N-terminal" evidence="2">
    <location>
        <begin position="4"/>
        <end position="115"/>
    </location>
</feature>
<dbReference type="Pfam" id="PF02317">
    <property type="entry name" value="Octopine_DH"/>
    <property type="match status" value="1"/>
</dbReference>
<reference evidence="3 4" key="1">
    <citation type="journal article" date="2015" name="BMC Genomics">
        <title>Gene expression during zombie ant biting behavior reflects the complexity underlying fungal parasitic behavioral manipulation.</title>
        <authorList>
            <person name="de Bekker C."/>
            <person name="Ohm R.A."/>
            <person name="Loreto R.G."/>
            <person name="Sebastian A."/>
            <person name="Albert I."/>
            <person name="Merrow M."/>
            <person name="Brachmann A."/>
            <person name="Hughes D.P."/>
        </authorList>
    </citation>
    <scope>NUCLEOTIDE SEQUENCE [LARGE SCALE GENOMIC DNA]</scope>
    <source>
        <strain evidence="3 4">SC16a</strain>
    </source>
</reference>
<feature type="domain" description="Opine dehydrogenase" evidence="1">
    <location>
        <begin position="174"/>
        <end position="316"/>
    </location>
</feature>
<evidence type="ECO:0000313" key="3">
    <source>
        <dbReference type="EMBL" id="PFH60758.1"/>
    </source>
</evidence>
<dbReference type="OrthoDB" id="4394513at2759"/>
<evidence type="ECO:0000259" key="2">
    <source>
        <dbReference type="Pfam" id="PF02558"/>
    </source>
</evidence>
<dbReference type="GO" id="GO:0016491">
    <property type="term" value="F:oxidoreductase activity"/>
    <property type="evidence" value="ECO:0007669"/>
    <property type="project" value="InterPro"/>
</dbReference>
<dbReference type="Proteomes" id="UP000037136">
    <property type="component" value="Unassembled WGS sequence"/>
</dbReference>
<evidence type="ECO:0000259" key="1">
    <source>
        <dbReference type="Pfam" id="PF02317"/>
    </source>
</evidence>
<keyword evidence="4" id="KW-1185">Reference proteome</keyword>
<organism evidence="3 4">
    <name type="scientific">Ophiocordyceps unilateralis</name>
    <name type="common">Zombie-ant fungus</name>
    <name type="synonym">Torrubia unilateralis</name>
    <dbReference type="NCBI Taxonomy" id="268505"/>
    <lineage>
        <taxon>Eukaryota</taxon>
        <taxon>Fungi</taxon>
        <taxon>Dikarya</taxon>
        <taxon>Ascomycota</taxon>
        <taxon>Pezizomycotina</taxon>
        <taxon>Sordariomycetes</taxon>
        <taxon>Hypocreomycetidae</taxon>
        <taxon>Hypocreales</taxon>
        <taxon>Ophiocordycipitaceae</taxon>
        <taxon>Ophiocordyceps</taxon>
    </lineage>
</organism>
<dbReference type="Gene3D" id="3.40.50.720">
    <property type="entry name" value="NAD(P)-binding Rossmann-like Domain"/>
    <property type="match status" value="1"/>
</dbReference>
<accession>A0A2A9PHE4</accession>
<reference evidence="3 4" key="2">
    <citation type="journal article" date="2017" name="Sci. Rep.">
        <title>Ant-infecting Ophiocordyceps genomes reveal a high diversity of potential behavioral manipulation genes and a possible major role for enterotoxins.</title>
        <authorList>
            <person name="de Bekker C."/>
            <person name="Ohm R.A."/>
            <person name="Evans H.C."/>
            <person name="Brachmann A."/>
            <person name="Hughes D.P."/>
        </authorList>
    </citation>
    <scope>NUCLEOTIDE SEQUENCE [LARGE SCALE GENOMIC DNA]</scope>
    <source>
        <strain evidence="3 4">SC16a</strain>
    </source>
</reference>
<name>A0A2A9PHE4_OPHUN</name>
<evidence type="ECO:0000313" key="4">
    <source>
        <dbReference type="Proteomes" id="UP000037136"/>
    </source>
</evidence>
<dbReference type="InterPro" id="IPR013328">
    <property type="entry name" value="6PGD_dom2"/>
</dbReference>
<dbReference type="EMBL" id="LAZP02000109">
    <property type="protein sequence ID" value="PFH60758.1"/>
    <property type="molecule type" value="Genomic_DNA"/>
</dbReference>
<evidence type="ECO:0008006" key="5">
    <source>
        <dbReference type="Google" id="ProtNLM"/>
    </source>
</evidence>
<dbReference type="Gene3D" id="1.10.1040.10">
    <property type="entry name" value="N-(1-d-carboxylethyl)-l-norvaline Dehydrogenase, domain 2"/>
    <property type="match status" value="1"/>
</dbReference>
<dbReference type="InterPro" id="IPR008927">
    <property type="entry name" value="6-PGluconate_DH-like_C_sf"/>
</dbReference>
<proteinExistence type="predicted"/>
<sequence length="373" mass="39958">MTVVGIIGAGHVGCALAFDLSIRGHKVILRTMPGHPGAVPKIKENGSTVECSGVLSGRVSVRVEEEFGPASSLEETMLIVTMPSQGHDGVLKALTGRDLSSCRVVFISGNGVTVKARRLLGAKVALETSSSPYSSRVDSEGVVTIRGIKKRLLVGPEAGEDDEVSRVFGLPIEWSASSLDIFLSAINGVVHVPTALLNLGWIETTNGDFYFYRQGMSSGVCSIIEAADRERLAVAAAYRSAVEPALDVFNKNYGRRDQTMREFALNTDAHNRTKGAQKRFLTQDVPYWLVLCSDLGIRAGVPTPVIDMLILLASTFSGSDLRAEGRTLEALGLGDASVDDVVRAFRAPRGEDGAARKVAKSRLLPGLSWIYRG</sequence>